<feature type="compositionally biased region" description="Basic and acidic residues" evidence="12">
    <location>
        <begin position="814"/>
        <end position="823"/>
    </location>
</feature>
<dbReference type="SMART" id="SM00090">
    <property type="entry name" value="RIO"/>
    <property type="match status" value="1"/>
</dbReference>
<feature type="region of interest" description="Disordered" evidence="12">
    <location>
        <begin position="1201"/>
        <end position="1229"/>
    </location>
</feature>
<keyword evidence="15" id="KW-1185">Reference proteome</keyword>
<dbReference type="InterPro" id="IPR000687">
    <property type="entry name" value="RIO_kinase"/>
</dbReference>
<feature type="region of interest" description="Disordered" evidence="12">
    <location>
        <begin position="122"/>
        <end position="204"/>
    </location>
</feature>
<gene>
    <name evidence="14" type="ORF">CSUI_004848</name>
</gene>
<dbReference type="GO" id="GO:0046872">
    <property type="term" value="F:metal ion binding"/>
    <property type="evidence" value="ECO:0007669"/>
    <property type="project" value="UniProtKB-KW"/>
</dbReference>
<feature type="compositionally biased region" description="Polar residues" evidence="12">
    <location>
        <begin position="1211"/>
        <end position="1224"/>
    </location>
</feature>
<evidence type="ECO:0000313" key="15">
    <source>
        <dbReference type="Proteomes" id="UP000221165"/>
    </source>
</evidence>
<dbReference type="GeneID" id="94428240"/>
<keyword evidence="6" id="KW-0547">Nucleotide-binding</keyword>
<feature type="region of interest" description="Disordered" evidence="12">
    <location>
        <begin position="1"/>
        <end position="44"/>
    </location>
</feature>
<feature type="compositionally biased region" description="Basic residues" evidence="12">
    <location>
        <begin position="1298"/>
        <end position="1313"/>
    </location>
</feature>
<dbReference type="InterPro" id="IPR018935">
    <property type="entry name" value="RIO_kinase_CS"/>
</dbReference>
<dbReference type="PANTHER" id="PTHR45723">
    <property type="entry name" value="SERINE/THREONINE-PROTEIN KINASE RIO1"/>
    <property type="match status" value="1"/>
</dbReference>
<evidence type="ECO:0000313" key="14">
    <source>
        <dbReference type="EMBL" id="PHJ21302.1"/>
    </source>
</evidence>
<feature type="compositionally biased region" description="Basic and acidic residues" evidence="12">
    <location>
        <begin position="765"/>
        <end position="804"/>
    </location>
</feature>
<feature type="compositionally biased region" description="Basic and acidic residues" evidence="12">
    <location>
        <begin position="884"/>
        <end position="901"/>
    </location>
</feature>
<proteinExistence type="inferred from homology"/>
<dbReference type="OrthoDB" id="332957at2759"/>
<name>A0A2C6KZK3_9APIC</name>
<feature type="compositionally biased region" description="Basic and acidic residues" evidence="12">
    <location>
        <begin position="998"/>
        <end position="1017"/>
    </location>
</feature>
<evidence type="ECO:0000256" key="7">
    <source>
        <dbReference type="ARBA" id="ARBA00022777"/>
    </source>
</evidence>
<feature type="compositionally biased region" description="Basic and acidic residues" evidence="12">
    <location>
        <begin position="1"/>
        <end position="22"/>
    </location>
</feature>
<feature type="region of interest" description="Disordered" evidence="12">
    <location>
        <begin position="1461"/>
        <end position="1481"/>
    </location>
</feature>
<dbReference type="InterPro" id="IPR051272">
    <property type="entry name" value="RIO-type_Ser/Thr_kinase"/>
</dbReference>
<feature type="compositionally biased region" description="Basic and acidic residues" evidence="12">
    <location>
        <begin position="145"/>
        <end position="166"/>
    </location>
</feature>
<feature type="region of interest" description="Disordered" evidence="12">
    <location>
        <begin position="660"/>
        <end position="697"/>
    </location>
</feature>
<dbReference type="GO" id="GO:0004674">
    <property type="term" value="F:protein serine/threonine kinase activity"/>
    <property type="evidence" value="ECO:0007669"/>
    <property type="project" value="UniProtKB-KW"/>
</dbReference>
<dbReference type="VEuPathDB" id="ToxoDB:CSUI_004848"/>
<feature type="region of interest" description="Disordered" evidence="12">
    <location>
        <begin position="1394"/>
        <end position="1438"/>
    </location>
</feature>
<accession>A0A2C6KZK3</accession>
<feature type="compositionally biased region" description="Basic and acidic residues" evidence="12">
    <location>
        <begin position="177"/>
        <end position="193"/>
    </location>
</feature>
<feature type="compositionally biased region" description="Low complexity" evidence="12">
    <location>
        <begin position="1565"/>
        <end position="1580"/>
    </location>
</feature>
<keyword evidence="9" id="KW-0460">Magnesium</keyword>
<feature type="region of interest" description="Disordered" evidence="12">
    <location>
        <begin position="967"/>
        <end position="1165"/>
    </location>
</feature>
<feature type="compositionally biased region" description="Acidic residues" evidence="12">
    <location>
        <begin position="194"/>
        <end position="204"/>
    </location>
</feature>
<keyword evidence="5" id="KW-0479">Metal-binding</keyword>
<feature type="compositionally biased region" description="Acidic residues" evidence="12">
    <location>
        <begin position="1092"/>
        <end position="1102"/>
    </location>
</feature>
<dbReference type="RefSeq" id="XP_067922986.1">
    <property type="nucleotide sequence ID" value="XM_068065029.1"/>
</dbReference>
<evidence type="ECO:0000256" key="12">
    <source>
        <dbReference type="SAM" id="MobiDB-lite"/>
    </source>
</evidence>
<keyword evidence="3" id="KW-0723">Serine/threonine-protein kinase</keyword>
<feature type="compositionally biased region" description="Acidic residues" evidence="12">
    <location>
        <begin position="747"/>
        <end position="764"/>
    </location>
</feature>
<sequence length="1664" mass="190036">MKEREGKPSSPGKRSDGRERGGVEAPGGCGEQRGGKSSRRYLNSKVETEIREGYRKIGRQACNRSLGLTQDTRYTVDQVLDCRTCRLMVKIMKRNALSDLSGAISTGKEANVYCVSGPAIGKEKSAGEERRERTDKDDTEEEEERTIGEEGRTDRGRVNVDNDEAKKKKSNGGGGDRGSEERIETEEKKIEKGEVEEEKQEEEGGSLPWRLYAMKVYRTSILTFQDRRKYVEGDHRFERAYTKSRNPRKMVVNWVLKELRNLLRLHAAGLPCPLPIDVSSHVLLMSFAGVYTPHCMHSVSHQPRQESSDSSTYLLSSSSSHQSTRSESSSPSPSSLSSSLLASTCCSPSYKDEVAKDNVGDSNGRREEEIVDRTHGLESLSIYNKKGFFHGEKERKNTSWTSTASPRLKDLSATQLCCIWKAYAVYRAWCRLYVQAIACLRWMYQECQLVHGDFSEYNLLYYLQGLYVIDVGQAVHTAHPQALDFLKRDCRNVTSFFLNQIHHAKSQLFSFLKHHNNTPQHTTMTYTENELSSSSFSSPSSPCKCMYSRSWLESDGDGVRGVCTPPEMTLQTPTEGKVRGPREETCIKEGEEDSDGSVISTKLLNSSLTKERACFFGWREEDFERNETRRMEDDSLLFPSLITQETDKGSFHVKQMRMSSSTTSGAFKQGAETGKNALSIEREEEACDGSNEEGRREKEEEMILCLEVLSVRHLFELTVKPNLPSSIQRRLIDLREETREGPVKEKEEEEREREDKESEEEEEDKPEHGEVGIREAHQTREREEGEKMTGRSKTERLHQPHLPKDTSIPGASLPDKKKADHPYKTSPVLVIDEEKENRKHGTSMSEAVKKASLTAQLAHVHRKRDLSLLAEAIGRSLESELAWRRVGVKHRDEDLEDKTYGDDLGDNTQRREKTDKEEEDKGEAEEEEEEEEDNLDEDEVFLNSWVPSHLSQVDERRLLKKILEASSSSSLYSSSVPENKRGKKKEHDEGSLDAPRVFSREDKTMKKTVKGREKIDDDNGCALNPLQREEERESERWKDRRRNLAKEVSGDDPLDRLLDLHALLLRDDDEDEELSSSSSSSSLSSCDSAENPSEEEKEEEEEERRSTDKDEKNLHVSSEGVSSEEEEKADGEPAPMSRRDKKKKKVFNHETEMNGEDDAYVFRGKIPDGVDRKEWKKLVKEQNREKRKFKVPKHLKKNKYNVQKVGKTKPSAVSSRSPGRSRNVPTEGEKKGKEVLLFISWTSSLSFSFKMWEKKTGRNLTGNWSELAQEERERDQERLRLMSFYSFFSSSPPFSPHSRTHGGSRRERKRLNSRVRTELRKELRRLRRQARDRDERRTLIRSLTFHELLRVQTCQPMYKFIDRNHLRYVCGIISTGRESDVYCVAGRPTTTTTEVSKEVGVDAGQGGERENGDDRSKGKGEEDEGEEQTKAGGNEDDRSSRTWNLYALKVYKKTAPVLAFDEGQGARPPHGYHRDDRPHPRIRNQRKVGMNQISIEYHNLLKLREAGMPCPLPIDLSCHVLLMSFAGVYTPHCMYSIAHPKQQSSKPLPLLKASRPNNEEVPFVSYPSSPSSSSSTCCSPSRRRSSDGVYTPEHAQSPFVRRYGKSVFLLHEKNGPQKRRKPPPRWRSVAVAPRLTDLSTSSTPLCCSSQAYMLYRAWCRLYVQ</sequence>
<comment type="catalytic activity">
    <reaction evidence="11">
        <text>L-seryl-[protein] + ATP = O-phospho-L-seryl-[protein] + ADP + H(+)</text>
        <dbReference type="Rhea" id="RHEA:17989"/>
        <dbReference type="Rhea" id="RHEA-COMP:9863"/>
        <dbReference type="Rhea" id="RHEA-COMP:11604"/>
        <dbReference type="ChEBI" id="CHEBI:15378"/>
        <dbReference type="ChEBI" id="CHEBI:29999"/>
        <dbReference type="ChEBI" id="CHEBI:30616"/>
        <dbReference type="ChEBI" id="CHEBI:83421"/>
        <dbReference type="ChEBI" id="CHEBI:456216"/>
        <dbReference type="EC" id="2.7.11.1"/>
    </reaction>
</comment>
<organism evidence="14 15">
    <name type="scientific">Cystoisospora suis</name>
    <dbReference type="NCBI Taxonomy" id="483139"/>
    <lineage>
        <taxon>Eukaryota</taxon>
        <taxon>Sar</taxon>
        <taxon>Alveolata</taxon>
        <taxon>Apicomplexa</taxon>
        <taxon>Conoidasida</taxon>
        <taxon>Coccidia</taxon>
        <taxon>Eucoccidiorida</taxon>
        <taxon>Eimeriorina</taxon>
        <taxon>Sarcocystidae</taxon>
        <taxon>Cystoisospora</taxon>
    </lineage>
</organism>
<dbReference type="Gene3D" id="1.10.510.10">
    <property type="entry name" value="Transferase(Phosphotransferase) domain 1"/>
    <property type="match status" value="1"/>
</dbReference>
<comment type="similarity">
    <text evidence="1">Belongs to the protein kinase superfamily. RIO-type Ser/Thr kinase family.</text>
</comment>
<dbReference type="Proteomes" id="UP000221165">
    <property type="component" value="Unassembled WGS sequence"/>
</dbReference>
<evidence type="ECO:0000256" key="6">
    <source>
        <dbReference type="ARBA" id="ARBA00022741"/>
    </source>
</evidence>
<feature type="compositionally biased region" description="Basic and acidic residues" evidence="12">
    <location>
        <begin position="1427"/>
        <end position="1438"/>
    </location>
</feature>
<evidence type="ECO:0000256" key="3">
    <source>
        <dbReference type="ARBA" id="ARBA00022527"/>
    </source>
</evidence>
<feature type="compositionally biased region" description="Basic and acidic residues" evidence="12">
    <location>
        <begin position="1407"/>
        <end position="1420"/>
    </location>
</feature>
<feature type="domain" description="RIO kinase" evidence="13">
    <location>
        <begin position="69"/>
        <end position="514"/>
    </location>
</feature>
<dbReference type="SUPFAM" id="SSF56112">
    <property type="entry name" value="Protein kinase-like (PK-like)"/>
    <property type="match status" value="1"/>
</dbReference>
<feature type="compositionally biased region" description="Basic and acidic residues" evidence="12">
    <location>
        <begin position="1103"/>
        <end position="1114"/>
    </location>
</feature>
<keyword evidence="8" id="KW-0067">ATP-binding</keyword>
<feature type="compositionally biased region" description="Acidic residues" evidence="12">
    <location>
        <begin position="917"/>
        <end position="940"/>
    </location>
</feature>
<feature type="compositionally biased region" description="Basic and acidic residues" evidence="12">
    <location>
        <begin position="1027"/>
        <end position="1059"/>
    </location>
</feature>
<evidence type="ECO:0000256" key="11">
    <source>
        <dbReference type="ARBA" id="ARBA00048679"/>
    </source>
</evidence>
<feature type="compositionally biased region" description="Low complexity" evidence="12">
    <location>
        <begin position="308"/>
        <end position="340"/>
    </location>
</feature>
<feature type="region of interest" description="Disordered" evidence="12">
    <location>
        <begin position="300"/>
        <end position="340"/>
    </location>
</feature>
<feature type="region of interest" description="Disordered" evidence="12">
    <location>
        <begin position="884"/>
        <end position="941"/>
    </location>
</feature>
<evidence type="ECO:0000256" key="8">
    <source>
        <dbReference type="ARBA" id="ARBA00022840"/>
    </source>
</evidence>
<feature type="region of interest" description="Disordered" evidence="12">
    <location>
        <begin position="1561"/>
        <end position="1592"/>
    </location>
</feature>
<dbReference type="EC" id="2.7.11.1" evidence="2"/>
<feature type="compositionally biased region" description="Acidic residues" evidence="12">
    <location>
        <begin position="682"/>
        <end position="691"/>
    </location>
</feature>
<comment type="caution">
    <text evidence="14">The sequence shown here is derived from an EMBL/GenBank/DDBJ whole genome shotgun (WGS) entry which is preliminary data.</text>
</comment>
<dbReference type="InterPro" id="IPR011009">
    <property type="entry name" value="Kinase-like_dom_sf"/>
</dbReference>
<feature type="region of interest" description="Disordered" evidence="12">
    <location>
        <begin position="739"/>
        <end position="848"/>
    </location>
</feature>
<comment type="catalytic activity">
    <reaction evidence="10">
        <text>L-threonyl-[protein] + ATP = O-phospho-L-threonyl-[protein] + ADP + H(+)</text>
        <dbReference type="Rhea" id="RHEA:46608"/>
        <dbReference type="Rhea" id="RHEA-COMP:11060"/>
        <dbReference type="Rhea" id="RHEA-COMP:11605"/>
        <dbReference type="ChEBI" id="CHEBI:15378"/>
        <dbReference type="ChEBI" id="CHEBI:30013"/>
        <dbReference type="ChEBI" id="CHEBI:30616"/>
        <dbReference type="ChEBI" id="CHEBI:61977"/>
        <dbReference type="ChEBI" id="CHEBI:456216"/>
        <dbReference type="EC" id="2.7.11.1"/>
    </reaction>
</comment>
<feature type="region of interest" description="Disordered" evidence="12">
    <location>
        <begin position="1292"/>
        <end position="1313"/>
    </location>
</feature>
<evidence type="ECO:0000256" key="2">
    <source>
        <dbReference type="ARBA" id="ARBA00012513"/>
    </source>
</evidence>
<evidence type="ECO:0000256" key="4">
    <source>
        <dbReference type="ARBA" id="ARBA00022679"/>
    </source>
</evidence>
<dbReference type="Gene3D" id="3.30.200.20">
    <property type="entry name" value="Phosphorylase Kinase, domain 1"/>
    <property type="match status" value="2"/>
</dbReference>
<keyword evidence="7" id="KW-0418">Kinase</keyword>
<keyword evidence="4" id="KW-0808">Transferase</keyword>
<dbReference type="PROSITE" id="PS01245">
    <property type="entry name" value="RIO1"/>
    <property type="match status" value="1"/>
</dbReference>
<feature type="compositionally biased region" description="Basic and acidic residues" evidence="12">
    <location>
        <begin position="122"/>
        <end position="136"/>
    </location>
</feature>
<reference evidence="14 15" key="1">
    <citation type="journal article" date="2017" name="Int. J. Parasitol.">
        <title>The genome of the protozoan parasite Cystoisospora suis and a reverse vaccinology approach to identify vaccine candidates.</title>
        <authorList>
            <person name="Palmieri N."/>
            <person name="Shrestha A."/>
            <person name="Ruttkowski B."/>
            <person name="Beck T."/>
            <person name="Vogl C."/>
            <person name="Tomley F."/>
            <person name="Blake D.P."/>
            <person name="Joachim A."/>
        </authorList>
    </citation>
    <scope>NUCLEOTIDE SEQUENCE [LARGE SCALE GENOMIC DNA]</scope>
    <source>
        <strain evidence="14 15">Wien I</strain>
    </source>
</reference>
<protein>
    <recommendedName>
        <fullName evidence="2">non-specific serine/threonine protein kinase</fullName>
        <ecNumber evidence="2">2.7.11.1</ecNumber>
    </recommendedName>
</protein>
<dbReference type="InterPro" id="IPR018934">
    <property type="entry name" value="RIO_dom"/>
</dbReference>
<evidence type="ECO:0000259" key="13">
    <source>
        <dbReference type="SMART" id="SM00090"/>
    </source>
</evidence>
<evidence type="ECO:0000256" key="10">
    <source>
        <dbReference type="ARBA" id="ARBA00047899"/>
    </source>
</evidence>
<dbReference type="EMBL" id="MIGC01002319">
    <property type="protein sequence ID" value="PHJ21302.1"/>
    <property type="molecule type" value="Genomic_DNA"/>
</dbReference>
<feature type="non-terminal residue" evidence="14">
    <location>
        <position position="1664"/>
    </location>
</feature>
<evidence type="ECO:0000256" key="1">
    <source>
        <dbReference type="ARBA" id="ARBA00009196"/>
    </source>
</evidence>
<evidence type="ECO:0000256" key="5">
    <source>
        <dbReference type="ARBA" id="ARBA00022723"/>
    </source>
</evidence>
<feature type="compositionally biased region" description="Low complexity" evidence="12">
    <location>
        <begin position="1075"/>
        <end position="1088"/>
    </location>
</feature>
<dbReference type="GO" id="GO:0005524">
    <property type="term" value="F:ATP binding"/>
    <property type="evidence" value="ECO:0007669"/>
    <property type="project" value="UniProtKB-KW"/>
</dbReference>
<evidence type="ECO:0000256" key="9">
    <source>
        <dbReference type="ARBA" id="ARBA00022842"/>
    </source>
</evidence>
<dbReference type="Pfam" id="PF01163">
    <property type="entry name" value="RIO1"/>
    <property type="match status" value="3"/>
</dbReference>